<feature type="region of interest" description="Disordered" evidence="2">
    <location>
        <begin position="149"/>
        <end position="286"/>
    </location>
</feature>
<accession>A0A0K6SB60</accession>
<feature type="compositionally biased region" description="Low complexity" evidence="2">
    <location>
        <begin position="1909"/>
        <end position="1923"/>
    </location>
</feature>
<feature type="region of interest" description="Disordered" evidence="2">
    <location>
        <begin position="1984"/>
        <end position="2005"/>
    </location>
</feature>
<feature type="compositionally biased region" description="Basic residues" evidence="2">
    <location>
        <begin position="435"/>
        <end position="444"/>
    </location>
</feature>
<feature type="compositionally biased region" description="Low complexity" evidence="2">
    <location>
        <begin position="585"/>
        <end position="598"/>
    </location>
</feature>
<feature type="compositionally biased region" description="Basic and acidic residues" evidence="2">
    <location>
        <begin position="1703"/>
        <end position="1726"/>
    </location>
</feature>
<feature type="region of interest" description="Disordered" evidence="2">
    <location>
        <begin position="555"/>
        <end position="608"/>
    </location>
</feature>
<dbReference type="EMBL" id="CDMZ01005830">
    <property type="protein sequence ID" value="CUC10871.1"/>
    <property type="molecule type" value="Genomic_DNA"/>
</dbReference>
<feature type="compositionally biased region" description="Acidic residues" evidence="2">
    <location>
        <begin position="271"/>
        <end position="286"/>
    </location>
</feature>
<feature type="compositionally biased region" description="Basic and acidic residues" evidence="2">
    <location>
        <begin position="1889"/>
        <end position="1903"/>
    </location>
</feature>
<feature type="region of interest" description="Disordered" evidence="2">
    <location>
        <begin position="1540"/>
        <end position="1596"/>
    </location>
</feature>
<feature type="compositionally biased region" description="Low complexity" evidence="2">
    <location>
        <begin position="654"/>
        <end position="672"/>
    </location>
</feature>
<sequence>MSLPEREGEHVRVWHTHQPAYLLRVVDPPKEDSPTAETPQSGNIRYEVELQGKGWRHGVIKAVRVLSEGAEGEGSVCELASLNKSLKVEFDDGEEKEVMKRWSQPDTAPVDYGTPDPLGLLLPGEFCEVKAFLKPPEGEEGGWAGVRARRAAGGASSGETAGAGGGEKEKEGGGGPTSPRSPKKVKEEEGGSRVAGEKENSPSRKKVKIEEGEAQGDGDGKEDELMGVGQEVAEEAGKKEGKTKKGKRAGGKPSKATEGEGEGKKKKGDNEEADDGEEDKEEEEEDPFVDAFGLILDVFFATETYRVAFPFHKRLPVVDIPFSQTRRARVFDPRPYFKWMYLRPHQFWLGWLHPEFSPGGEHEAHRFSPFRLQQLKGTSHDNQMRLCLAHIAVLPFNFLPLHLAHTPELIDTPEDDTKVVHVANAKKELDEKGGRHASRGRKVGAKSSGAADNSPAKSSTAGNSSPQAILQLEALNKVGWAETFSRNRVTELIEESIRRFASWQQVRADVAMEESDTTVFYPMLKVVKNPPSTSTEVAGDQPSFSLEVRKLRPEMRGLTHVPWSQTLPPSPSGKRGRGGAKEKAGAAGEPDGADGSAPSQPPGEMLIGVHPSLVPHCASTVRFLSFHVCRHTGESPRAPVSAHGEGTEPLEAHSATAVARRVSASQSGAGSRPSRQTSSRAKHVASEDNSASLSQPKHVPADEFRLAVPLRLRRRRKPQPETSPTVVITAPDSPPPGVPADASTAAAASSCAPPPLPVPLPPAAEDVQLPEWDEEVAAGVEKETDPIALLLAAHNELSLLAHSATNPAPSLYPSVEAALAFFESREEQEEKEEKAAGRKRAEAHRAGGARTRSLSRSPSGDGGGGISDVDEMEGGRAAGGKAPVTRRAWATRKEEQRREKESETTARTKDVAEMCRERARNAFMLYERMKVHRKAIEASPPLTAAKMQRASDRCAAVREKQTFRQRWSLQAPGTTGAPLQERIARLQQRYPTNTGFLHRVHNKFQKDHRGRSRVSRRAPLKRDSRGSLVLITATDQEANWDEDFPRVLMAQHQACTSAGLPTDDLPPKPANALTTLKPFLASTLRGGYGSRSQQQPLPMQMDLRDRTRRGGNGGSATNPYARPLPGRSPVNQLLQAGGLNVNSGKGGRQTRAAAKASAWAGQYRDYSPSHHRSNAAALAAGTASAEEPAEGVSGGKGDGKIESLRSLGLLKKTSPNTEKGQKSADGQKRGKRTSKNAKGTAAAAASSDAEKPEPGRAVSRAEDLVINPDRDRDNKRKRNKDSGATPGQPGKRGGKVRKTANPAAGGMPPEGIQARLLPVPNLPEGVPPSLQKVRRAKAAPRGADGKIRRLDPKAIRTARPGAERGGRGVKRGMRSPSRTDETLSSADPSPSPWGNPRALSDLEPDDPDAVYGLESAERSYRAGTGPPVLRAGRCTVWEHPAVMHVQGKFKLIGGRSKLFPHGSEKGGGAGIVPGRVISPPFVPLRPPRPMYVPTPPSFLWGGDFPSFLGVPKRLLLKLFLGIRTGDLYRQVNRRAAALVGGSAGGVGGKSPSPSPARGGKQKEKEKDGPSAAASRGVSATVSRSAREGGEAKRAVGPTLSTVSIPASAVAGFPGGPLDVGGPGLFPPFFLQEAQIRENFLEFMTEAEETLSVDVLERIRAEIVELAEAIIDSQYGTEGSEHGAPSPEGEKGEVLSASAPPVEAGEKKKKEGDGEGGERERKDEKETQQLNGAASSSQMQQLAQQQSFKIGPTLSAIMKIPPVLGTEAASMDVGSASLLVAVVAGCLDRYGLRGVEESLLPFIQSERFLWDVTGGMGGLLCGSVSQPPVSPSRSLPAGFLLDSPSGAGAGVSGGDTEGRGKGGMKGPKGETGLGRLLTVGAEMFSRLRKQKEDKAEGTEGDSKQQGDGGPPAESSAASSSSASGGEDEESKRRDAEVLEFCEMLRDSGYDLEKLSDDLRNTESGTPTEVIYRIERVLQNLLLKERTEPDPPPLSCIKDSSETEPPPEDLIEASRIRQTRYLPVFPFPPSDSTSLSLFGASSPIPTPQLGTVEPQMANHTTQMMHQTLAYPQPGQRMTAANGPHRSPFTSSPQREIDPTYSSSSSSSSAAFRFPSGVTGPPGPSLFPPHLSMQQPSSQPSAPSPAPGTFAGDAGGGRGVALSHLAQQQAGSLGGMIPLQLLQYPASVFSAPPAPGAPGGLRPPPPPPTPPSSSSFSSSSSSSAAPQTETQTMDPFLYTAAAFGLNVPVGVYNLMTLTPTGAPLLSAAPAPASASAGPQQVGMQPSGAAAGGSDQLGGVRTMPIGSSPSQPTAAFLDSNFAAAAAAAAANGFDIGQFFAQQQQGIPGAMPSFPMGPGMRPQSQQSSQEAPRQGGGEASSRKRAPVAPPPAAPTAPGTLPAPQLIPLQLAGRPVQLQTSPLQAQKRNSGLGQQQKREEGGGG</sequence>
<feature type="compositionally biased region" description="Basic and acidic residues" evidence="2">
    <location>
        <begin position="184"/>
        <end position="202"/>
    </location>
</feature>
<feature type="region of interest" description="Disordered" evidence="2">
    <location>
        <begin position="1673"/>
        <end position="1744"/>
    </location>
</feature>
<feature type="region of interest" description="Disordered" evidence="2">
    <location>
        <begin position="1888"/>
        <end position="1933"/>
    </location>
</feature>
<feature type="compositionally biased region" description="Polar residues" evidence="2">
    <location>
        <begin position="2411"/>
        <end position="2423"/>
    </location>
</feature>
<feature type="compositionally biased region" description="Low complexity" evidence="2">
    <location>
        <begin position="151"/>
        <end position="160"/>
    </location>
</feature>
<evidence type="ECO:0000313" key="3">
    <source>
        <dbReference type="EMBL" id="CUC10870.1"/>
    </source>
</evidence>
<keyword evidence="1" id="KW-0945">Host-virus interaction</keyword>
<feature type="region of interest" description="Disordered" evidence="2">
    <location>
        <begin position="826"/>
        <end position="910"/>
    </location>
</feature>
<evidence type="ECO:0000256" key="1">
    <source>
        <dbReference type="ARBA" id="ARBA00022581"/>
    </source>
</evidence>
<feature type="compositionally biased region" description="Acidic residues" evidence="2">
    <location>
        <begin position="212"/>
        <end position="222"/>
    </location>
</feature>
<feature type="compositionally biased region" description="Pro residues" evidence="2">
    <location>
        <begin position="2190"/>
        <end position="2208"/>
    </location>
</feature>
<reference evidence="4" key="1">
    <citation type="submission" date="2014-11" db="EMBL/GenBank/DDBJ databases">
        <title>Molecular phylogeny of cliff fern family Woodsiaceae with morphological implications.</title>
        <authorList>
            <person name="Shao Y.-Z."/>
            <person name="Wei R."/>
            <person name="Zhang X.-C."/>
        </authorList>
    </citation>
    <scope>NUCLEOTIDE SEQUENCE</scope>
</reference>
<dbReference type="EMBL" id="CDMZ01005830">
    <property type="protein sequence ID" value="CUC10870.1"/>
    <property type="molecule type" value="Genomic_DNA"/>
</dbReference>
<dbReference type="PANTHER" id="PTHR13037:SF24">
    <property type="entry name" value="POLYCOMB PROTEIN PCL-RELATED"/>
    <property type="match status" value="1"/>
</dbReference>
<feature type="compositionally biased region" description="Polar residues" evidence="2">
    <location>
        <begin position="2357"/>
        <end position="2366"/>
    </location>
</feature>
<feature type="compositionally biased region" description="Low complexity" evidence="2">
    <location>
        <begin position="1175"/>
        <end position="1186"/>
    </location>
</feature>
<organism evidence="4">
    <name type="scientific">Chromera velia CCMP2878</name>
    <dbReference type="NCBI Taxonomy" id="1169474"/>
    <lineage>
        <taxon>Eukaryota</taxon>
        <taxon>Sar</taxon>
        <taxon>Alveolata</taxon>
        <taxon>Colpodellida</taxon>
        <taxon>Chromeraceae</taxon>
        <taxon>Chromera</taxon>
    </lineage>
</organism>
<feature type="region of interest" description="Disordered" evidence="2">
    <location>
        <begin position="425"/>
        <end position="465"/>
    </location>
</feature>
<feature type="region of interest" description="Disordered" evidence="2">
    <location>
        <begin position="1830"/>
        <end position="1874"/>
    </location>
</feature>
<feature type="region of interest" description="Disordered" evidence="2">
    <location>
        <begin position="633"/>
        <end position="752"/>
    </location>
</feature>
<feature type="compositionally biased region" description="Low complexity" evidence="2">
    <location>
        <begin position="1732"/>
        <end position="1744"/>
    </location>
</feature>
<feature type="compositionally biased region" description="Low complexity" evidence="2">
    <location>
        <begin position="2129"/>
        <end position="2149"/>
    </location>
</feature>
<feature type="compositionally biased region" description="Basic and acidic residues" evidence="2">
    <location>
        <begin position="891"/>
        <end position="910"/>
    </location>
</feature>
<feature type="compositionally biased region" description="Low complexity" evidence="2">
    <location>
        <begin position="2265"/>
        <end position="2275"/>
    </location>
</feature>
<evidence type="ECO:0000256" key="2">
    <source>
        <dbReference type="SAM" id="MobiDB-lite"/>
    </source>
</evidence>
<feature type="compositionally biased region" description="Low complexity" evidence="2">
    <location>
        <begin position="1236"/>
        <end position="1247"/>
    </location>
</feature>
<proteinExistence type="predicted"/>
<gene>
    <name evidence="4" type="ORF">Cvel_13171.t1.CR1</name>
    <name evidence="3" type="ORF">Cvel_13171.t2</name>
</gene>
<name>A0A0K6SB60_9ALVE</name>
<dbReference type="PANTHER" id="PTHR13037">
    <property type="entry name" value="FORMIN"/>
    <property type="match status" value="1"/>
</dbReference>
<feature type="region of interest" description="Disordered" evidence="2">
    <location>
        <begin position="1106"/>
        <end position="1128"/>
    </location>
</feature>
<feature type="region of interest" description="Disordered" evidence="2">
    <location>
        <begin position="2265"/>
        <end position="2307"/>
    </location>
</feature>
<feature type="region of interest" description="Disordered" evidence="2">
    <location>
        <begin position="2071"/>
        <end position="2152"/>
    </location>
</feature>
<feature type="compositionally biased region" description="Low complexity" evidence="2">
    <location>
        <begin position="2390"/>
        <end position="2406"/>
    </location>
</feature>
<feature type="compositionally biased region" description="Basic and acidic residues" evidence="2">
    <location>
        <begin position="831"/>
        <end position="845"/>
    </location>
</feature>
<dbReference type="VEuPathDB" id="CryptoDB:Cvel_13171"/>
<feature type="region of interest" description="Disordered" evidence="2">
    <location>
        <begin position="2342"/>
        <end position="2438"/>
    </location>
</feature>
<evidence type="ECO:0000313" key="4">
    <source>
        <dbReference type="EMBL" id="CUC10871.1"/>
    </source>
</evidence>
<feature type="compositionally biased region" description="Gly residues" evidence="2">
    <location>
        <begin position="1846"/>
        <end position="1871"/>
    </location>
</feature>
<protein>
    <submittedName>
        <fullName evidence="4">Uncharacterized protein</fullName>
    </submittedName>
</protein>
<feature type="region of interest" description="Disordered" evidence="2">
    <location>
        <begin position="2190"/>
        <end position="2226"/>
    </location>
</feature>
<feature type="compositionally biased region" description="Basic and acidic residues" evidence="2">
    <location>
        <begin position="425"/>
        <end position="434"/>
    </location>
</feature>
<feature type="compositionally biased region" description="Basic and acidic residues" evidence="2">
    <location>
        <begin position="1248"/>
        <end position="1274"/>
    </location>
</feature>
<feature type="compositionally biased region" description="Polar residues" evidence="2">
    <location>
        <begin position="455"/>
        <end position="465"/>
    </location>
</feature>
<feature type="compositionally biased region" description="Basic and acidic residues" evidence="2">
    <location>
        <begin position="1343"/>
        <end position="1354"/>
    </location>
</feature>
<feature type="compositionally biased region" description="Low complexity" evidence="2">
    <location>
        <begin position="739"/>
        <end position="751"/>
    </location>
</feature>
<feature type="compositionally biased region" description="Basic and acidic residues" evidence="2">
    <location>
        <begin position="1584"/>
        <end position="1593"/>
    </location>
</feature>
<feature type="compositionally biased region" description="Low complexity" evidence="2">
    <location>
        <begin position="846"/>
        <end position="859"/>
    </location>
</feature>
<feature type="compositionally biased region" description="Low complexity" evidence="2">
    <location>
        <begin position="2209"/>
        <end position="2223"/>
    </location>
</feature>
<feature type="compositionally biased region" description="Basic residues" evidence="2">
    <location>
        <begin position="241"/>
        <end position="250"/>
    </location>
</feature>
<feature type="region of interest" description="Disordered" evidence="2">
    <location>
        <begin position="1164"/>
        <end position="1410"/>
    </location>
</feature>
<feature type="compositionally biased region" description="Basic and acidic residues" evidence="2">
    <location>
        <begin position="1219"/>
        <end position="1228"/>
    </location>
</feature>